<organism evidence="5 6">
    <name type="scientific">Nocardioides mangrovi</name>
    <dbReference type="NCBI Taxonomy" id="2874580"/>
    <lineage>
        <taxon>Bacteria</taxon>
        <taxon>Bacillati</taxon>
        <taxon>Actinomycetota</taxon>
        <taxon>Actinomycetes</taxon>
        <taxon>Propionibacteriales</taxon>
        <taxon>Nocardioidaceae</taxon>
        <taxon>Nocardioides</taxon>
    </lineage>
</organism>
<feature type="transmembrane region" description="Helical" evidence="2">
    <location>
        <begin position="279"/>
        <end position="308"/>
    </location>
</feature>
<evidence type="ECO:0000259" key="4">
    <source>
        <dbReference type="Pfam" id="PF14257"/>
    </source>
</evidence>
<keyword evidence="6" id="KW-1185">Reference proteome</keyword>
<dbReference type="InterPro" id="IPR025645">
    <property type="entry name" value="DUF4349"/>
</dbReference>
<dbReference type="RefSeq" id="WP_224121969.1">
    <property type="nucleotide sequence ID" value="NZ_JAIQZJ010000002.1"/>
</dbReference>
<feature type="chain" id="PRO_5045129351" evidence="3">
    <location>
        <begin position="24"/>
        <end position="327"/>
    </location>
</feature>
<comment type="caution">
    <text evidence="5">The sequence shown here is derived from an EMBL/GenBank/DDBJ whole genome shotgun (WGS) entry which is preliminary data.</text>
</comment>
<keyword evidence="2" id="KW-0472">Membrane</keyword>
<evidence type="ECO:0000256" key="2">
    <source>
        <dbReference type="SAM" id="Phobius"/>
    </source>
</evidence>
<keyword evidence="2" id="KW-0812">Transmembrane</keyword>
<protein>
    <submittedName>
        <fullName evidence="5">DUF4349 domain-containing protein</fullName>
    </submittedName>
</protein>
<evidence type="ECO:0000313" key="6">
    <source>
        <dbReference type="Proteomes" id="UP000780875"/>
    </source>
</evidence>
<keyword evidence="3" id="KW-0732">Signal</keyword>
<dbReference type="Proteomes" id="UP000780875">
    <property type="component" value="Unassembled WGS sequence"/>
</dbReference>
<reference evidence="5 6" key="1">
    <citation type="submission" date="2021-09" db="EMBL/GenBank/DDBJ databases">
        <title>Whole genome sequence of Nocardioides sp. GBK3QG-3.</title>
        <authorList>
            <person name="Tuo L."/>
        </authorList>
    </citation>
    <scope>NUCLEOTIDE SEQUENCE [LARGE SCALE GENOMIC DNA]</scope>
    <source>
        <strain evidence="5 6">GBK3QG-3</strain>
    </source>
</reference>
<accession>A0ABS7UAB2</accession>
<name>A0ABS7UAB2_9ACTN</name>
<feature type="region of interest" description="Disordered" evidence="1">
    <location>
        <begin position="30"/>
        <end position="63"/>
    </location>
</feature>
<gene>
    <name evidence="5" type="ORF">K8U61_05410</name>
</gene>
<proteinExistence type="predicted"/>
<dbReference type="Pfam" id="PF14257">
    <property type="entry name" value="DUF4349"/>
    <property type="match status" value="1"/>
</dbReference>
<evidence type="ECO:0000256" key="1">
    <source>
        <dbReference type="SAM" id="MobiDB-lite"/>
    </source>
</evidence>
<evidence type="ECO:0000313" key="5">
    <source>
        <dbReference type="EMBL" id="MBZ5737592.1"/>
    </source>
</evidence>
<dbReference type="EMBL" id="JAIQZJ010000002">
    <property type="protein sequence ID" value="MBZ5737592.1"/>
    <property type="molecule type" value="Genomic_DNA"/>
</dbReference>
<keyword evidence="2" id="KW-1133">Transmembrane helix</keyword>
<evidence type="ECO:0000256" key="3">
    <source>
        <dbReference type="SAM" id="SignalP"/>
    </source>
</evidence>
<feature type="compositionally biased region" description="Low complexity" evidence="1">
    <location>
        <begin position="33"/>
        <end position="45"/>
    </location>
</feature>
<sequence length="327" mass="34179">MNRSPARLSLVTAALAGSLLLLAGCSGTGDSGASGDSDAGGSSASRADDGGGTTLEKSLTDGTVADAPADSAAVAGPASGKNRPAAQVDDLQQALIKKGTVELTSTDVGRAGFEVQKIADRYSGQVTEEQTETSDDGDPSYSRMVLRVPVAHFDDAMDDISAAAELVGSNTKQEDVTSELIDTRTRIEVQKRSIARISVLFDRAQSIRDIMAIEAQLSRRQADLESLERRAAYLSHQSSYSTITVDIDRTPEKKAAVAKDDDSGFVAGLKAGWGGLSTFAVGLATVLGALLPWLVVVALVGPPAYLLVRWLRRRLSARSSGRTPSAA</sequence>
<feature type="domain" description="DUF4349" evidence="4">
    <location>
        <begin position="93"/>
        <end position="302"/>
    </location>
</feature>
<dbReference type="PROSITE" id="PS51257">
    <property type="entry name" value="PROKAR_LIPOPROTEIN"/>
    <property type="match status" value="1"/>
</dbReference>
<feature type="signal peptide" evidence="3">
    <location>
        <begin position="1"/>
        <end position="23"/>
    </location>
</feature>